<dbReference type="OrthoDB" id="640249at2759"/>
<dbReference type="EMBL" id="DS547098">
    <property type="protein sequence ID" value="EDR10121.1"/>
    <property type="molecule type" value="Genomic_DNA"/>
</dbReference>
<feature type="compositionally biased region" description="Low complexity" evidence="1">
    <location>
        <begin position="106"/>
        <end position="117"/>
    </location>
</feature>
<dbReference type="InParanoid" id="B0D621"/>
<dbReference type="CDD" id="cd02619">
    <property type="entry name" value="Peptidase_C1"/>
    <property type="match status" value="1"/>
</dbReference>
<dbReference type="InterPro" id="IPR000668">
    <property type="entry name" value="Peptidase_C1A_C"/>
</dbReference>
<dbReference type="GeneID" id="6075161"/>
<reference evidence="3 4" key="1">
    <citation type="journal article" date="2008" name="Nature">
        <title>The genome of Laccaria bicolor provides insights into mycorrhizal symbiosis.</title>
        <authorList>
            <person name="Martin F."/>
            <person name="Aerts A."/>
            <person name="Ahren D."/>
            <person name="Brun A."/>
            <person name="Danchin E.G.J."/>
            <person name="Duchaussoy F."/>
            <person name="Gibon J."/>
            <person name="Kohler A."/>
            <person name="Lindquist E."/>
            <person name="Pereda V."/>
            <person name="Salamov A."/>
            <person name="Shapiro H.J."/>
            <person name="Wuyts J."/>
            <person name="Blaudez D."/>
            <person name="Buee M."/>
            <person name="Brokstein P."/>
            <person name="Canbaeck B."/>
            <person name="Cohen D."/>
            <person name="Courty P.E."/>
            <person name="Coutinho P.M."/>
            <person name="Delaruelle C."/>
            <person name="Detter J.C."/>
            <person name="Deveau A."/>
            <person name="DiFazio S."/>
            <person name="Duplessis S."/>
            <person name="Fraissinet-Tachet L."/>
            <person name="Lucic E."/>
            <person name="Frey-Klett P."/>
            <person name="Fourrey C."/>
            <person name="Feussner I."/>
            <person name="Gay G."/>
            <person name="Grimwood J."/>
            <person name="Hoegger P.J."/>
            <person name="Jain P."/>
            <person name="Kilaru S."/>
            <person name="Labbe J."/>
            <person name="Lin Y.C."/>
            <person name="Legue V."/>
            <person name="Le Tacon F."/>
            <person name="Marmeisse R."/>
            <person name="Melayah D."/>
            <person name="Montanini B."/>
            <person name="Muratet M."/>
            <person name="Nehls U."/>
            <person name="Niculita-Hirzel H."/>
            <person name="Oudot-Le Secq M.P."/>
            <person name="Peter M."/>
            <person name="Quesneville H."/>
            <person name="Rajashekar B."/>
            <person name="Reich M."/>
            <person name="Rouhier N."/>
            <person name="Schmutz J."/>
            <person name="Yin T."/>
            <person name="Chalot M."/>
            <person name="Henrissat B."/>
            <person name="Kuees U."/>
            <person name="Lucas S."/>
            <person name="Van de Peer Y."/>
            <person name="Podila G.K."/>
            <person name="Polle A."/>
            <person name="Pukkila P.J."/>
            <person name="Richardson P.M."/>
            <person name="Rouze P."/>
            <person name="Sanders I.R."/>
            <person name="Stajich J.E."/>
            <person name="Tunlid A."/>
            <person name="Tuskan G."/>
            <person name="Grigoriev I.V."/>
        </authorList>
    </citation>
    <scope>NUCLEOTIDE SEQUENCE [LARGE SCALE GENOMIC DNA]</scope>
    <source>
        <strain evidence="4">S238N-H82 / ATCC MYA-4686</strain>
    </source>
</reference>
<dbReference type="RefSeq" id="XP_001879506.1">
    <property type="nucleotide sequence ID" value="XM_001879471.1"/>
</dbReference>
<dbReference type="Proteomes" id="UP000001194">
    <property type="component" value="Unassembled WGS sequence"/>
</dbReference>
<dbReference type="Pfam" id="PF00112">
    <property type="entry name" value="Peptidase_C1"/>
    <property type="match status" value="1"/>
</dbReference>
<evidence type="ECO:0000259" key="2">
    <source>
        <dbReference type="Pfam" id="PF00112"/>
    </source>
</evidence>
<dbReference type="GO" id="GO:0008234">
    <property type="term" value="F:cysteine-type peptidase activity"/>
    <property type="evidence" value="ECO:0007669"/>
    <property type="project" value="InterPro"/>
</dbReference>
<name>B0D621_LACBS</name>
<feature type="region of interest" description="Disordered" evidence="1">
    <location>
        <begin position="106"/>
        <end position="128"/>
    </location>
</feature>
<dbReference type="KEGG" id="lbc:LACBIDRAFT_318126"/>
<dbReference type="InterPro" id="IPR038765">
    <property type="entry name" value="Papain-like_cys_pep_sf"/>
</dbReference>
<dbReference type="SUPFAM" id="SSF54001">
    <property type="entry name" value="Cysteine proteinases"/>
    <property type="match status" value="1"/>
</dbReference>
<dbReference type="GO" id="GO:0006508">
    <property type="term" value="P:proteolysis"/>
    <property type="evidence" value="ECO:0007669"/>
    <property type="project" value="InterPro"/>
</dbReference>
<feature type="domain" description="Peptidase C1A papain C-terminal" evidence="2">
    <location>
        <begin position="130"/>
        <end position="365"/>
    </location>
</feature>
<keyword evidence="4" id="KW-1185">Reference proteome</keyword>
<organism evidence="4">
    <name type="scientific">Laccaria bicolor (strain S238N-H82 / ATCC MYA-4686)</name>
    <name type="common">Bicoloured deceiver</name>
    <name type="synonym">Laccaria laccata var. bicolor</name>
    <dbReference type="NCBI Taxonomy" id="486041"/>
    <lineage>
        <taxon>Eukaryota</taxon>
        <taxon>Fungi</taxon>
        <taxon>Dikarya</taxon>
        <taxon>Basidiomycota</taxon>
        <taxon>Agaricomycotina</taxon>
        <taxon>Agaricomycetes</taxon>
        <taxon>Agaricomycetidae</taxon>
        <taxon>Agaricales</taxon>
        <taxon>Agaricineae</taxon>
        <taxon>Hydnangiaceae</taxon>
        <taxon>Laccaria</taxon>
    </lineage>
</organism>
<sequence length="385" mass="42215">MGHFLVFETDPNWKPDPKNFSNCIHVPPIWEVDPEGNREWYIPPPGCRPSRPTSHDFDDPHPVSAITFSSVAPSPGCPAYVPAPISIGATPFSASAAGASFTIASGGAPSTSTSATTEAEKSADHEEAAKTVDLRTTGYFREIWNQGRLGSCAPHAVAGAFTFVHQKQLDSQVDHFEPSRLFIHYNMRAMYDEVDKDNGGTVFEGLLSVSDKGVCPEEDWKYLPWGSHVPRTRGYVLEAGSRATVQPSDLAYERALEHTVTEYVQLAVNKNSGTDAEYDFDLDVLRKCLDDGYPFVFGCHAFRNAIAAGFLDDGTLKAPKDADKGNGSIGHALMGVGYDDTTQCFTIRNSWGPTWNGNGCFMMPYDIIAHPRVAYDFCTIRKVKE</sequence>
<proteinExistence type="predicted"/>
<protein>
    <submittedName>
        <fullName evidence="3">Predicted protein</fullName>
    </submittedName>
</protein>
<accession>B0D621</accession>
<dbReference type="Gene3D" id="3.90.70.10">
    <property type="entry name" value="Cysteine proteinases"/>
    <property type="match status" value="1"/>
</dbReference>
<dbReference type="HOGENOM" id="CLU_056603_3_0_1"/>
<evidence type="ECO:0000256" key="1">
    <source>
        <dbReference type="SAM" id="MobiDB-lite"/>
    </source>
</evidence>
<dbReference type="STRING" id="486041.B0D621"/>
<gene>
    <name evidence="3" type="ORF">LACBIDRAFT_318126</name>
</gene>
<dbReference type="AlphaFoldDB" id="B0D621"/>
<evidence type="ECO:0000313" key="4">
    <source>
        <dbReference type="Proteomes" id="UP000001194"/>
    </source>
</evidence>
<evidence type="ECO:0000313" key="3">
    <source>
        <dbReference type="EMBL" id="EDR10121.1"/>
    </source>
</evidence>
<feature type="compositionally biased region" description="Basic and acidic residues" evidence="1">
    <location>
        <begin position="118"/>
        <end position="128"/>
    </location>
</feature>